<dbReference type="GO" id="GO:0046677">
    <property type="term" value="P:response to antibiotic"/>
    <property type="evidence" value="ECO:0007669"/>
    <property type="project" value="UniProtKB-KW"/>
</dbReference>
<evidence type="ECO:0000256" key="4">
    <source>
        <dbReference type="ARBA" id="ARBA00023136"/>
    </source>
</evidence>
<dbReference type="PROSITE" id="PS51012">
    <property type="entry name" value="ABC_TM2"/>
    <property type="match status" value="1"/>
</dbReference>
<dbReference type="PANTHER" id="PTHR43027">
    <property type="entry name" value="DOXORUBICIN RESISTANCE ABC TRANSPORTER PERMEASE PROTEIN DRRC-RELATED"/>
    <property type="match status" value="1"/>
</dbReference>
<dbReference type="InterPro" id="IPR000412">
    <property type="entry name" value="ABC_2_transport"/>
</dbReference>
<feature type="transmembrane region" description="Helical" evidence="6">
    <location>
        <begin position="67"/>
        <end position="92"/>
    </location>
</feature>
<evidence type="ECO:0000256" key="1">
    <source>
        <dbReference type="ARBA" id="ARBA00004141"/>
    </source>
</evidence>
<keyword evidence="4 6" id="KW-0472">Membrane</keyword>
<dbReference type="InterPro" id="IPR052902">
    <property type="entry name" value="ABC-2_transporter"/>
</dbReference>
<dbReference type="InterPro" id="IPR013525">
    <property type="entry name" value="ABC2_TM"/>
</dbReference>
<feature type="transmembrane region" description="Helical" evidence="6">
    <location>
        <begin position="237"/>
        <end position="259"/>
    </location>
</feature>
<dbReference type="PANTHER" id="PTHR43027:SF1">
    <property type="entry name" value="DOXORUBICIN RESISTANCE ABC TRANSPORTER PERMEASE PROTEIN DRRC-RELATED"/>
    <property type="match status" value="1"/>
</dbReference>
<dbReference type="RefSeq" id="WP_169591776.1">
    <property type="nucleotide sequence ID" value="NZ_VCQU01000009.1"/>
</dbReference>
<feature type="transmembrane region" description="Helical" evidence="6">
    <location>
        <begin position="122"/>
        <end position="141"/>
    </location>
</feature>
<keyword evidence="6" id="KW-0813">Transport</keyword>
<dbReference type="InterPro" id="IPR004377">
    <property type="entry name" value="ABC_transpt_DrrB/DrrC"/>
</dbReference>
<feature type="transmembrane region" description="Helical" evidence="6">
    <location>
        <begin position="183"/>
        <end position="204"/>
    </location>
</feature>
<sequence length="265" mass="28313">MAVHELPAEHSVRSLVVHTAIHTNRLLLRWVRDPVTLAQSTLFPALMLVMLNIVLGRQVSAFAGHDALHMTVPMTAIVGVMTGSVVSAVALGRERRTGLLARFWVLPCHRASGLVSRILADAARILLCTIVIVGTGCAIGFRFDNGIGPTVCYFVVPLLFGLAFTTAVTAIAVFTAKAALVEGISLGTSLLMFFSTGFVPLQAYPQWARPVVEQQPMSKAIDAMMGLSLGGPVRGPMIAVIAWSLSIIAIFAVPAAIGYRRASRR</sequence>
<dbReference type="AlphaFoldDB" id="A0A848KIZ3"/>
<dbReference type="GO" id="GO:0140359">
    <property type="term" value="F:ABC-type transporter activity"/>
    <property type="evidence" value="ECO:0007669"/>
    <property type="project" value="InterPro"/>
</dbReference>
<dbReference type="PIRSF" id="PIRSF006648">
    <property type="entry name" value="DrrB"/>
    <property type="match status" value="1"/>
</dbReference>
<accession>A0A848KIZ3</accession>
<comment type="subcellular location">
    <subcellularLocation>
        <location evidence="6">Cell membrane</location>
        <topology evidence="6">Multi-pass membrane protein</topology>
    </subcellularLocation>
    <subcellularLocation>
        <location evidence="1">Membrane</location>
        <topology evidence="1">Multi-pass membrane protein</topology>
    </subcellularLocation>
</comment>
<feature type="transmembrane region" description="Helical" evidence="6">
    <location>
        <begin position="153"/>
        <end position="176"/>
    </location>
</feature>
<organism evidence="8 9">
    <name type="scientific">Antrihabitans stalactiti</name>
    <dbReference type="NCBI Taxonomy" id="2584121"/>
    <lineage>
        <taxon>Bacteria</taxon>
        <taxon>Bacillati</taxon>
        <taxon>Actinomycetota</taxon>
        <taxon>Actinomycetes</taxon>
        <taxon>Mycobacteriales</taxon>
        <taxon>Nocardiaceae</taxon>
        <taxon>Antrihabitans</taxon>
    </lineage>
</organism>
<reference evidence="8 9" key="1">
    <citation type="submission" date="2019-05" db="EMBL/GenBank/DDBJ databases">
        <authorList>
            <person name="Lee S.D."/>
        </authorList>
    </citation>
    <scope>NUCLEOTIDE SEQUENCE [LARGE SCALE GENOMIC DNA]</scope>
    <source>
        <strain evidence="8 9">YC2-7</strain>
    </source>
</reference>
<dbReference type="NCBIfam" id="TIGR00025">
    <property type="entry name" value="Mtu_efflux"/>
    <property type="match status" value="1"/>
</dbReference>
<comment type="caution">
    <text evidence="8">The sequence shown here is derived from an EMBL/GenBank/DDBJ whole genome shotgun (WGS) entry which is preliminary data.</text>
</comment>
<evidence type="ECO:0000256" key="3">
    <source>
        <dbReference type="ARBA" id="ARBA00022989"/>
    </source>
</evidence>
<evidence type="ECO:0000256" key="6">
    <source>
        <dbReference type="RuleBase" id="RU361157"/>
    </source>
</evidence>
<feature type="domain" description="ABC transmembrane type-2" evidence="7">
    <location>
        <begin position="35"/>
        <end position="262"/>
    </location>
</feature>
<dbReference type="Pfam" id="PF01061">
    <property type="entry name" value="ABC2_membrane"/>
    <property type="match status" value="1"/>
</dbReference>
<dbReference type="GO" id="GO:0043190">
    <property type="term" value="C:ATP-binding cassette (ABC) transporter complex"/>
    <property type="evidence" value="ECO:0007669"/>
    <property type="project" value="InterPro"/>
</dbReference>
<keyword evidence="9" id="KW-1185">Reference proteome</keyword>
<evidence type="ECO:0000256" key="5">
    <source>
        <dbReference type="ARBA" id="ARBA00023251"/>
    </source>
</evidence>
<dbReference type="EMBL" id="VCQU01000009">
    <property type="protein sequence ID" value="NMN98111.1"/>
    <property type="molecule type" value="Genomic_DNA"/>
</dbReference>
<dbReference type="GO" id="GO:0043215">
    <property type="term" value="P:daunorubicin transport"/>
    <property type="evidence" value="ECO:0007669"/>
    <property type="project" value="InterPro"/>
</dbReference>
<feature type="transmembrane region" description="Helical" evidence="6">
    <location>
        <begin position="35"/>
        <end position="55"/>
    </location>
</feature>
<gene>
    <name evidence="8" type="ORF">FGL95_24015</name>
</gene>
<proteinExistence type="inferred from homology"/>
<evidence type="ECO:0000313" key="9">
    <source>
        <dbReference type="Proteomes" id="UP000535543"/>
    </source>
</evidence>
<evidence type="ECO:0000313" key="8">
    <source>
        <dbReference type="EMBL" id="NMN98111.1"/>
    </source>
</evidence>
<dbReference type="InterPro" id="IPR047817">
    <property type="entry name" value="ABC2_TM_bact-type"/>
</dbReference>
<keyword evidence="3 6" id="KW-1133">Transmembrane helix</keyword>
<reference evidence="8 9" key="2">
    <citation type="submission" date="2020-06" db="EMBL/GenBank/DDBJ databases">
        <title>Antribacter stalactiti gen. nov., sp. nov., a new member of the family Nacardiaceae isolated from a cave.</title>
        <authorList>
            <person name="Kim I.S."/>
        </authorList>
    </citation>
    <scope>NUCLEOTIDE SEQUENCE [LARGE SCALE GENOMIC DNA]</scope>
    <source>
        <strain evidence="8 9">YC2-7</strain>
    </source>
</reference>
<comment type="similarity">
    <text evidence="6">Belongs to the ABC-2 integral membrane protein family.</text>
</comment>
<keyword evidence="5" id="KW-0046">Antibiotic resistance</keyword>
<dbReference type="Proteomes" id="UP000535543">
    <property type="component" value="Unassembled WGS sequence"/>
</dbReference>
<keyword evidence="6" id="KW-1003">Cell membrane</keyword>
<evidence type="ECO:0000256" key="2">
    <source>
        <dbReference type="ARBA" id="ARBA00022692"/>
    </source>
</evidence>
<protein>
    <recommendedName>
        <fullName evidence="6">Transport permease protein</fullName>
    </recommendedName>
</protein>
<dbReference type="GO" id="GO:1900753">
    <property type="term" value="P:doxorubicin transport"/>
    <property type="evidence" value="ECO:0007669"/>
    <property type="project" value="InterPro"/>
</dbReference>
<name>A0A848KIZ3_9NOCA</name>
<evidence type="ECO:0000259" key="7">
    <source>
        <dbReference type="PROSITE" id="PS51012"/>
    </source>
</evidence>
<keyword evidence="2 6" id="KW-0812">Transmembrane</keyword>